<evidence type="ECO:0000256" key="1">
    <source>
        <dbReference type="SAM" id="MobiDB-lite"/>
    </source>
</evidence>
<dbReference type="Proteomes" id="UP001596060">
    <property type="component" value="Unassembled WGS sequence"/>
</dbReference>
<dbReference type="Pfam" id="PF07813">
    <property type="entry name" value="LTXXQ"/>
    <property type="match status" value="1"/>
</dbReference>
<dbReference type="InterPro" id="IPR012899">
    <property type="entry name" value="LTXXQ"/>
</dbReference>
<dbReference type="RefSeq" id="WP_245282397.1">
    <property type="nucleotide sequence ID" value="NZ_JBHSLU010000105.1"/>
</dbReference>
<evidence type="ECO:0000313" key="2">
    <source>
        <dbReference type="EMBL" id="MFC5508684.1"/>
    </source>
</evidence>
<feature type="compositionally biased region" description="Gly residues" evidence="1">
    <location>
        <begin position="8"/>
        <end position="18"/>
    </location>
</feature>
<sequence>MMPMQSQGGSGGSMGGGMMDDDKMRMQQSQPGQTGATGGMQSQGSAGQGGSSGQMGGMAPQGQSSSTGGGMKMDDNMRMQGQSGQTGAGMQPQGSMGQGGAMGQGAMSGQTGGMMGDNMMRMMNDHMRMMGGGMGGGTPGMAMGPAMVDMTERLEGRLAFLRAELRITDAQAPAWTAFADALRTSRKHLLEARQQMRQAYSSATDRLEKYEQHLSARLEALKSARTAFAKLHGSLDETQKRTADELVAPFIATF</sequence>
<keyword evidence="3" id="KW-1185">Reference proteome</keyword>
<proteinExistence type="predicted"/>
<organism evidence="2 3">
    <name type="scientific">Bosea massiliensis</name>
    <dbReference type="NCBI Taxonomy" id="151419"/>
    <lineage>
        <taxon>Bacteria</taxon>
        <taxon>Pseudomonadati</taxon>
        <taxon>Pseudomonadota</taxon>
        <taxon>Alphaproteobacteria</taxon>
        <taxon>Hyphomicrobiales</taxon>
        <taxon>Boseaceae</taxon>
        <taxon>Bosea</taxon>
    </lineage>
</organism>
<name>A0ABW0PA02_9HYPH</name>
<feature type="compositionally biased region" description="Low complexity" evidence="1">
    <location>
        <begin position="57"/>
        <end position="66"/>
    </location>
</feature>
<evidence type="ECO:0000313" key="3">
    <source>
        <dbReference type="Proteomes" id="UP001596060"/>
    </source>
</evidence>
<gene>
    <name evidence="2" type="ORF">ACFPN9_25945</name>
</gene>
<accession>A0ABW0PA02</accession>
<comment type="caution">
    <text evidence="2">The sequence shown here is derived from an EMBL/GenBank/DDBJ whole genome shotgun (WGS) entry which is preliminary data.</text>
</comment>
<dbReference type="EMBL" id="JBHSLU010000105">
    <property type="protein sequence ID" value="MFC5508684.1"/>
    <property type="molecule type" value="Genomic_DNA"/>
</dbReference>
<protein>
    <submittedName>
        <fullName evidence="2">Spy/CpxP family protein refolding chaperone</fullName>
    </submittedName>
</protein>
<feature type="compositionally biased region" description="Gly residues" evidence="1">
    <location>
        <begin position="46"/>
        <end position="56"/>
    </location>
</feature>
<reference evidence="3" key="1">
    <citation type="journal article" date="2019" name="Int. J. Syst. Evol. Microbiol.">
        <title>The Global Catalogue of Microorganisms (GCM) 10K type strain sequencing project: providing services to taxonomists for standard genome sequencing and annotation.</title>
        <authorList>
            <consortium name="The Broad Institute Genomics Platform"/>
            <consortium name="The Broad Institute Genome Sequencing Center for Infectious Disease"/>
            <person name="Wu L."/>
            <person name="Ma J."/>
        </authorList>
    </citation>
    <scope>NUCLEOTIDE SEQUENCE [LARGE SCALE GENOMIC DNA]</scope>
    <source>
        <strain evidence="3">CCUG 43117</strain>
    </source>
</reference>
<feature type="region of interest" description="Disordered" evidence="1">
    <location>
        <begin position="1"/>
        <end position="112"/>
    </location>
</feature>
<feature type="compositionally biased region" description="Low complexity" evidence="1">
    <location>
        <begin position="26"/>
        <end position="45"/>
    </location>
</feature>